<dbReference type="AlphaFoldDB" id="A0A1H4KD95"/>
<dbReference type="STRING" id="156980.SAMN04489745_0590"/>
<dbReference type="Pfam" id="PF00975">
    <property type="entry name" value="Thioesterase"/>
    <property type="match status" value="1"/>
</dbReference>
<evidence type="ECO:0000313" key="3">
    <source>
        <dbReference type="Proteomes" id="UP000182652"/>
    </source>
</evidence>
<sequence>MQIYYLHHAGGLPCVPRNLRAALRTGDSTVTPLRFAGTGSTIEDFAHHAISDLVARTTVRATGPRVLYGHSMGGTVAYEICRQLGPAIDQLIDVVVLAATAPWWLPGVTRPRIAAPGPGIKGRSGQRLVTHLAAVDRYLPCDHDVPDVRVRVLYATRDPLVVPHAALKWESLGWEDLRFHAMESSSHLFHTEIVDDPEERRWESFIGELRSETSPESRRWLQ</sequence>
<proteinExistence type="predicted"/>
<dbReference type="Gene3D" id="3.40.50.1820">
    <property type="entry name" value="alpha/beta hydrolase"/>
    <property type="match status" value="1"/>
</dbReference>
<protein>
    <submittedName>
        <fullName evidence="2">Thioesterase domain-containing protein</fullName>
    </submittedName>
</protein>
<feature type="domain" description="Thioesterase" evidence="1">
    <location>
        <begin position="2"/>
        <end position="102"/>
    </location>
</feature>
<keyword evidence="3" id="KW-1185">Reference proteome</keyword>
<dbReference type="EMBL" id="FNSN01000003">
    <property type="protein sequence ID" value="SEB56520.1"/>
    <property type="molecule type" value="Genomic_DNA"/>
</dbReference>
<name>A0A1H4KD95_9MICC</name>
<dbReference type="RefSeq" id="WP_066213829.1">
    <property type="nucleotide sequence ID" value="NZ_FNSN01000003.1"/>
</dbReference>
<reference evidence="2 3" key="1">
    <citation type="submission" date="2016-10" db="EMBL/GenBank/DDBJ databases">
        <authorList>
            <person name="de Groot N.N."/>
        </authorList>
    </citation>
    <scope>NUCLEOTIDE SEQUENCE [LARGE SCALE GENOMIC DNA]</scope>
    <source>
        <strain evidence="2 3">DSM 10495</strain>
    </source>
</reference>
<organism evidence="2 3">
    <name type="scientific">Arthrobacter woluwensis</name>
    <dbReference type="NCBI Taxonomy" id="156980"/>
    <lineage>
        <taxon>Bacteria</taxon>
        <taxon>Bacillati</taxon>
        <taxon>Actinomycetota</taxon>
        <taxon>Actinomycetes</taxon>
        <taxon>Micrococcales</taxon>
        <taxon>Micrococcaceae</taxon>
        <taxon>Arthrobacter</taxon>
    </lineage>
</organism>
<evidence type="ECO:0000259" key="1">
    <source>
        <dbReference type="Pfam" id="PF00975"/>
    </source>
</evidence>
<evidence type="ECO:0000313" key="2">
    <source>
        <dbReference type="EMBL" id="SEB56520.1"/>
    </source>
</evidence>
<dbReference type="InterPro" id="IPR029058">
    <property type="entry name" value="AB_hydrolase_fold"/>
</dbReference>
<dbReference type="InterPro" id="IPR001031">
    <property type="entry name" value="Thioesterase"/>
</dbReference>
<accession>A0A1H4KD95</accession>
<gene>
    <name evidence="2" type="ORF">SAMN04489745_0590</name>
</gene>
<dbReference type="SUPFAM" id="SSF53474">
    <property type="entry name" value="alpha/beta-Hydrolases"/>
    <property type="match status" value="1"/>
</dbReference>
<dbReference type="Proteomes" id="UP000182652">
    <property type="component" value="Unassembled WGS sequence"/>
</dbReference>